<name>A0A238FHD2_9BASI</name>
<organism evidence="2 3">
    <name type="scientific">Microbotryum intermedium</name>
    <dbReference type="NCBI Taxonomy" id="269621"/>
    <lineage>
        <taxon>Eukaryota</taxon>
        <taxon>Fungi</taxon>
        <taxon>Dikarya</taxon>
        <taxon>Basidiomycota</taxon>
        <taxon>Pucciniomycotina</taxon>
        <taxon>Microbotryomycetes</taxon>
        <taxon>Microbotryales</taxon>
        <taxon>Microbotryaceae</taxon>
        <taxon>Microbotryum</taxon>
    </lineage>
</organism>
<reference evidence="3" key="1">
    <citation type="submission" date="2016-09" db="EMBL/GenBank/DDBJ databases">
        <authorList>
            <person name="Jeantristanb JTB J.-T."/>
            <person name="Ricardo R."/>
        </authorList>
    </citation>
    <scope>NUCLEOTIDE SEQUENCE [LARGE SCALE GENOMIC DNA]</scope>
</reference>
<evidence type="ECO:0000313" key="2">
    <source>
        <dbReference type="EMBL" id="SCV71413.1"/>
    </source>
</evidence>
<dbReference type="STRING" id="269621.A0A238FHD2"/>
<dbReference type="EMBL" id="FMSP01000007">
    <property type="protein sequence ID" value="SCV71413.1"/>
    <property type="molecule type" value="Genomic_DNA"/>
</dbReference>
<accession>A0A238FHD2</accession>
<protein>
    <submittedName>
        <fullName evidence="2">BQ2448_3001 protein</fullName>
    </submittedName>
</protein>
<dbReference type="AlphaFoldDB" id="A0A238FHD2"/>
<keyword evidence="3" id="KW-1185">Reference proteome</keyword>
<evidence type="ECO:0000256" key="1">
    <source>
        <dbReference type="SAM" id="MobiDB-lite"/>
    </source>
</evidence>
<feature type="region of interest" description="Disordered" evidence="1">
    <location>
        <begin position="1"/>
        <end position="20"/>
    </location>
</feature>
<gene>
    <name evidence="2" type="ORF">BQ2448_3001</name>
</gene>
<dbReference type="OrthoDB" id="44789at2759"/>
<proteinExistence type="predicted"/>
<sequence length="93" mass="10774">MATLRPLNGGARQRRPSASIPIHYDPADSRRYEDFSTIDWVQDTLVERARRRKDAERSKRTIGKSIKATFWRAFDATQSWLVVSLVGKFCTFI</sequence>
<evidence type="ECO:0000313" key="3">
    <source>
        <dbReference type="Proteomes" id="UP000198372"/>
    </source>
</evidence>
<dbReference type="Proteomes" id="UP000198372">
    <property type="component" value="Unassembled WGS sequence"/>
</dbReference>